<comment type="similarity">
    <text evidence="2">Belongs to the CpsC/CapA family.</text>
</comment>
<feature type="transmembrane region" description="Helical" evidence="9">
    <location>
        <begin position="14"/>
        <end position="34"/>
    </location>
</feature>
<protein>
    <submittedName>
        <fullName evidence="12">Polysaccharide biosynthesis tyrosine autokinase</fullName>
        <ecNumber evidence="12">2.7.10.2</ecNumber>
    </submittedName>
</protein>
<dbReference type="SUPFAM" id="SSF52540">
    <property type="entry name" value="P-loop containing nucleoside triphosphate hydrolases"/>
    <property type="match status" value="1"/>
</dbReference>
<feature type="domain" description="Polysaccharide chain length determinant N-terminal" evidence="11">
    <location>
        <begin position="7"/>
        <end position="90"/>
    </location>
</feature>
<dbReference type="AlphaFoldDB" id="A0A545AJA3"/>
<evidence type="ECO:0000259" key="10">
    <source>
        <dbReference type="Pfam" id="PF01656"/>
    </source>
</evidence>
<evidence type="ECO:0000259" key="11">
    <source>
        <dbReference type="Pfam" id="PF02706"/>
    </source>
</evidence>
<dbReference type="RefSeq" id="WP_142708274.1">
    <property type="nucleotide sequence ID" value="NZ_VIRS01000027.1"/>
</dbReference>
<reference evidence="12 13" key="1">
    <citation type="submission" date="2019-07" db="EMBL/GenBank/DDBJ databases">
        <title>Cryptosporangium phraense sp. nov., isolated from plant litter.</title>
        <authorList>
            <person name="Suriyachadkun C."/>
        </authorList>
    </citation>
    <scope>NUCLEOTIDE SEQUENCE [LARGE SCALE GENOMIC DNA]</scope>
    <source>
        <strain evidence="12 13">A-T 5661</strain>
    </source>
</reference>
<evidence type="ECO:0000256" key="6">
    <source>
        <dbReference type="ARBA" id="ARBA00022840"/>
    </source>
</evidence>
<comment type="caution">
    <text evidence="12">The sequence shown here is derived from an EMBL/GenBank/DDBJ whole genome shotgun (WGS) entry which is preliminary data.</text>
</comment>
<dbReference type="CDD" id="cd05387">
    <property type="entry name" value="BY-kinase"/>
    <property type="match status" value="1"/>
</dbReference>
<dbReference type="InterPro" id="IPR027417">
    <property type="entry name" value="P-loop_NTPase"/>
</dbReference>
<keyword evidence="12" id="KW-0418">Kinase</keyword>
<evidence type="ECO:0000256" key="5">
    <source>
        <dbReference type="ARBA" id="ARBA00022741"/>
    </source>
</evidence>
<dbReference type="Pfam" id="PF01656">
    <property type="entry name" value="CbiA"/>
    <property type="match status" value="1"/>
</dbReference>
<gene>
    <name evidence="12" type="ORF">FL583_30290</name>
</gene>
<feature type="domain" description="CobQ/CobB/MinD/ParA nucleotide binding" evidence="10">
    <location>
        <begin position="273"/>
        <end position="440"/>
    </location>
</feature>
<dbReference type="NCBIfam" id="TIGR01007">
    <property type="entry name" value="eps_fam"/>
    <property type="match status" value="1"/>
</dbReference>
<dbReference type="InterPro" id="IPR003856">
    <property type="entry name" value="LPS_length_determ_N"/>
</dbReference>
<keyword evidence="4 9" id="KW-0812">Transmembrane</keyword>
<proteinExistence type="inferred from homology"/>
<organism evidence="12 13">
    <name type="scientific">Cryptosporangium phraense</name>
    <dbReference type="NCBI Taxonomy" id="2593070"/>
    <lineage>
        <taxon>Bacteria</taxon>
        <taxon>Bacillati</taxon>
        <taxon>Actinomycetota</taxon>
        <taxon>Actinomycetes</taxon>
        <taxon>Cryptosporangiales</taxon>
        <taxon>Cryptosporangiaceae</taxon>
        <taxon>Cryptosporangium</taxon>
    </lineage>
</organism>
<evidence type="ECO:0000256" key="9">
    <source>
        <dbReference type="SAM" id="Phobius"/>
    </source>
</evidence>
<dbReference type="InterPro" id="IPR005702">
    <property type="entry name" value="Wzc-like_C"/>
</dbReference>
<name>A0A545AJA3_9ACTN</name>
<dbReference type="InterPro" id="IPR050445">
    <property type="entry name" value="Bact_polysacc_biosynth/exp"/>
</dbReference>
<evidence type="ECO:0000256" key="4">
    <source>
        <dbReference type="ARBA" id="ARBA00022692"/>
    </source>
</evidence>
<dbReference type="Gene3D" id="3.40.50.300">
    <property type="entry name" value="P-loop containing nucleotide triphosphate hydrolases"/>
    <property type="match status" value="1"/>
</dbReference>
<keyword evidence="8 9" id="KW-0472">Membrane</keyword>
<evidence type="ECO:0000313" key="12">
    <source>
        <dbReference type="EMBL" id="TQS41393.1"/>
    </source>
</evidence>
<evidence type="ECO:0000256" key="7">
    <source>
        <dbReference type="ARBA" id="ARBA00022989"/>
    </source>
</evidence>
<dbReference type="InParanoid" id="A0A545AJA3"/>
<evidence type="ECO:0000256" key="3">
    <source>
        <dbReference type="ARBA" id="ARBA00022475"/>
    </source>
</evidence>
<keyword evidence="3" id="KW-1003">Cell membrane</keyword>
<accession>A0A545AJA3</accession>
<dbReference type="InterPro" id="IPR002586">
    <property type="entry name" value="CobQ/CobB/MinD/ParA_Nub-bd_dom"/>
</dbReference>
<keyword evidence="7 9" id="KW-1133">Transmembrane helix</keyword>
<evidence type="ECO:0000256" key="1">
    <source>
        <dbReference type="ARBA" id="ARBA00004651"/>
    </source>
</evidence>
<dbReference type="OrthoDB" id="9812433at2"/>
<evidence type="ECO:0000256" key="2">
    <source>
        <dbReference type="ARBA" id="ARBA00006683"/>
    </source>
</evidence>
<dbReference type="PANTHER" id="PTHR32309">
    <property type="entry name" value="TYROSINE-PROTEIN KINASE"/>
    <property type="match status" value="1"/>
</dbReference>
<dbReference type="EC" id="2.7.10.2" evidence="12"/>
<dbReference type="GO" id="GO:0005886">
    <property type="term" value="C:plasma membrane"/>
    <property type="evidence" value="ECO:0007669"/>
    <property type="project" value="UniProtKB-SubCell"/>
</dbReference>
<dbReference type="Proteomes" id="UP000317982">
    <property type="component" value="Unassembled WGS sequence"/>
</dbReference>
<dbReference type="PANTHER" id="PTHR32309:SF13">
    <property type="entry name" value="FERRIC ENTEROBACTIN TRANSPORT PROTEIN FEPE"/>
    <property type="match status" value="1"/>
</dbReference>
<keyword evidence="5" id="KW-0547">Nucleotide-binding</keyword>
<dbReference type="GO" id="GO:0004715">
    <property type="term" value="F:non-membrane spanning protein tyrosine kinase activity"/>
    <property type="evidence" value="ECO:0007669"/>
    <property type="project" value="UniProtKB-EC"/>
</dbReference>
<feature type="transmembrane region" description="Helical" evidence="9">
    <location>
        <begin position="176"/>
        <end position="195"/>
    </location>
</feature>
<sequence length="453" mass="47425">MALTPYIHAFRRQWIMLLLSVVLGGGAAAALSYMQTPIYQSDTRLFVSTNGIGSDGNQLNQGSNFTQQRVKSYADIVSSPAVLGPVVAKLGLGESVSDLSKMVSATAAPDTVILEIAVRDSSPNRARDIAKAVGEQFISLVEDIERPPSSAVSPVKISVVEEAEIPQGPVAPRKKFSVSVGLALGLAIGGGIAIARDSFDKTVRSRDAAADLTGSPILGAIPQDTAMHSHSLLLPSEHPTLGAEAFKRLQANIRFLSVDRKIRSLVVTGSVPDEGKTTTAANLAVALAQAGDPTILVDGDLRRGRLSDLFALSRGVGLTSVLLGDVAVSDAAQRWRHDLPLLILPSGPTPPNPVELLGSTRLSDTVDALVDDGFTVIFDSPPLVPVVDAALLAQATDGALLVVRVGKTRSDQIISSVEALRATGSQILGVVANRVQREPGHSYYSDVYGVSGA</sequence>
<keyword evidence="6" id="KW-0067">ATP-binding</keyword>
<keyword evidence="13" id="KW-1185">Reference proteome</keyword>
<evidence type="ECO:0000313" key="13">
    <source>
        <dbReference type="Proteomes" id="UP000317982"/>
    </source>
</evidence>
<dbReference type="EMBL" id="VIRS01000027">
    <property type="protein sequence ID" value="TQS41393.1"/>
    <property type="molecule type" value="Genomic_DNA"/>
</dbReference>
<comment type="subcellular location">
    <subcellularLocation>
        <location evidence="1">Cell membrane</location>
        <topology evidence="1">Multi-pass membrane protein</topology>
    </subcellularLocation>
</comment>
<dbReference type="GO" id="GO:0005524">
    <property type="term" value="F:ATP binding"/>
    <property type="evidence" value="ECO:0007669"/>
    <property type="project" value="UniProtKB-KW"/>
</dbReference>
<keyword evidence="12" id="KW-0808">Transferase</keyword>
<evidence type="ECO:0000256" key="8">
    <source>
        <dbReference type="ARBA" id="ARBA00023136"/>
    </source>
</evidence>
<dbReference type="Pfam" id="PF02706">
    <property type="entry name" value="Wzz"/>
    <property type="match status" value="1"/>
</dbReference>